<dbReference type="AlphaFoldDB" id="A0A8K0CIL9"/>
<feature type="non-terminal residue" evidence="2">
    <location>
        <position position="1"/>
    </location>
</feature>
<dbReference type="InterPro" id="IPR002035">
    <property type="entry name" value="VWF_A"/>
</dbReference>
<dbReference type="Proteomes" id="UP000801492">
    <property type="component" value="Unassembled WGS sequence"/>
</dbReference>
<dbReference type="PANTHER" id="PTHR10338">
    <property type="entry name" value="INTER-ALPHA-TRYPSIN INHIBITOR HEAVY CHAIN FAMILY MEMBER"/>
    <property type="match status" value="1"/>
</dbReference>
<evidence type="ECO:0000313" key="3">
    <source>
        <dbReference type="Proteomes" id="UP000801492"/>
    </source>
</evidence>
<reference evidence="2" key="1">
    <citation type="submission" date="2019-08" db="EMBL/GenBank/DDBJ databases">
        <title>The genome of the North American firefly Photinus pyralis.</title>
        <authorList>
            <consortium name="Photinus pyralis genome working group"/>
            <person name="Fallon T.R."/>
            <person name="Sander Lower S.E."/>
            <person name="Weng J.-K."/>
        </authorList>
    </citation>
    <scope>NUCLEOTIDE SEQUENCE</scope>
    <source>
        <strain evidence="2">TRF0915ILg1</strain>
        <tissue evidence="2">Whole body</tissue>
    </source>
</reference>
<dbReference type="PANTHER" id="PTHR10338:SF108">
    <property type="entry name" value="INTER-ALPHA-TRYPSIN INHIBITOR HEAVY CHAIN H4-LIKE PROTEIN"/>
    <property type="match status" value="1"/>
</dbReference>
<dbReference type="SUPFAM" id="SSF53300">
    <property type="entry name" value="vWA-like"/>
    <property type="match status" value="1"/>
</dbReference>
<dbReference type="PROSITE" id="PS50234">
    <property type="entry name" value="VWFA"/>
    <property type="match status" value="1"/>
</dbReference>
<evidence type="ECO:0000313" key="2">
    <source>
        <dbReference type="EMBL" id="KAF2887915.1"/>
    </source>
</evidence>
<organism evidence="2 3">
    <name type="scientific">Ignelater luminosus</name>
    <name type="common">Cucubano</name>
    <name type="synonym">Pyrophorus luminosus</name>
    <dbReference type="NCBI Taxonomy" id="2038154"/>
    <lineage>
        <taxon>Eukaryota</taxon>
        <taxon>Metazoa</taxon>
        <taxon>Ecdysozoa</taxon>
        <taxon>Arthropoda</taxon>
        <taxon>Hexapoda</taxon>
        <taxon>Insecta</taxon>
        <taxon>Pterygota</taxon>
        <taxon>Neoptera</taxon>
        <taxon>Endopterygota</taxon>
        <taxon>Coleoptera</taxon>
        <taxon>Polyphaga</taxon>
        <taxon>Elateriformia</taxon>
        <taxon>Elateroidea</taxon>
        <taxon>Elateridae</taxon>
        <taxon>Agrypninae</taxon>
        <taxon>Pyrophorini</taxon>
        <taxon>Ignelater</taxon>
    </lineage>
</organism>
<accession>A0A8K0CIL9</accession>
<keyword evidence="3" id="KW-1185">Reference proteome</keyword>
<dbReference type="InterPro" id="IPR050934">
    <property type="entry name" value="ITIH"/>
</dbReference>
<name>A0A8K0CIL9_IGNLU</name>
<dbReference type="OrthoDB" id="299997at2759"/>
<dbReference type="EMBL" id="VTPC01081148">
    <property type="protein sequence ID" value="KAF2887915.1"/>
    <property type="molecule type" value="Genomic_DNA"/>
</dbReference>
<gene>
    <name evidence="2" type="ORF">ILUMI_18258</name>
</gene>
<sequence>MEFKENISAKTALGFEFTTTPPLRPGNEIGDENSELDPRADIEIVNDKTAIVRFRPNIERQKQIAHLLGTDGNKGLAGQFVVPYDVERDPQGGEVLVQDGYFVHFFAPTDLAPLPKHVTNFCYQYLYCLAGWSSSGELARTHKSDEVDRQPILVFLTDGEPTDGLRSAKEITNKITEFNAEQGKSPLFALSFGRGADKSFLQMLAIRNSGFAKHIYKASDAALQLQNFYRQISSPLLANVNFKYEPSVTSLTKTEFPIHFGGSELVVCGFYRENELKPPVIEAFGERGRISLKPLTIERSVSNIERLWAYLTIKQLLEKKEVADQDKNELKEKALDLALKYSFVTPVSSLIVVKPNVTNAVDTEEASE</sequence>
<dbReference type="Gene3D" id="3.40.50.410">
    <property type="entry name" value="von Willebrand factor, type A domain"/>
    <property type="match status" value="1"/>
</dbReference>
<evidence type="ECO:0000259" key="1">
    <source>
        <dbReference type="PROSITE" id="PS50234"/>
    </source>
</evidence>
<dbReference type="InterPro" id="IPR036465">
    <property type="entry name" value="vWFA_dom_sf"/>
</dbReference>
<protein>
    <recommendedName>
        <fullName evidence="1">VWFA domain-containing protein</fullName>
    </recommendedName>
</protein>
<proteinExistence type="predicted"/>
<feature type="domain" description="VWFA" evidence="1">
    <location>
        <begin position="152"/>
        <end position="232"/>
    </location>
</feature>
<dbReference type="GO" id="GO:0032991">
    <property type="term" value="C:protein-containing complex"/>
    <property type="evidence" value="ECO:0007669"/>
    <property type="project" value="UniProtKB-ARBA"/>
</dbReference>
<comment type="caution">
    <text evidence="2">The sequence shown here is derived from an EMBL/GenBank/DDBJ whole genome shotgun (WGS) entry which is preliminary data.</text>
</comment>